<dbReference type="Proteomes" id="UP000017836">
    <property type="component" value="Unassembled WGS sequence"/>
</dbReference>
<dbReference type="SUPFAM" id="SSF51695">
    <property type="entry name" value="PLC-like phosphodiesterases"/>
    <property type="match status" value="1"/>
</dbReference>
<keyword evidence="4" id="KW-1133">Transmembrane helix</keyword>
<keyword evidence="2" id="KW-0319">Glycerol metabolism</keyword>
<dbReference type="AlphaFoldDB" id="W1NRX8"/>
<dbReference type="GO" id="GO:0006629">
    <property type="term" value="P:lipid metabolic process"/>
    <property type="evidence" value="ECO:0007669"/>
    <property type="project" value="InterPro"/>
</dbReference>
<accession>W1NRX8</accession>
<dbReference type="STRING" id="13333.W1NRX8"/>
<dbReference type="GO" id="GO:0006071">
    <property type="term" value="P:glycerol metabolic process"/>
    <property type="evidence" value="ECO:0007669"/>
    <property type="project" value="UniProtKB-KW"/>
</dbReference>
<dbReference type="Pfam" id="PF03009">
    <property type="entry name" value="GDPD"/>
    <property type="match status" value="1"/>
</dbReference>
<evidence type="ECO:0000256" key="1">
    <source>
        <dbReference type="ARBA" id="ARBA00012247"/>
    </source>
</evidence>
<reference evidence="7" key="1">
    <citation type="journal article" date="2013" name="Science">
        <title>The Amborella genome and the evolution of flowering plants.</title>
        <authorList>
            <consortium name="Amborella Genome Project"/>
        </authorList>
    </citation>
    <scope>NUCLEOTIDE SEQUENCE [LARGE SCALE GENOMIC DNA]</scope>
</reference>
<proteinExistence type="predicted"/>
<dbReference type="KEGG" id="atr:18427769"/>
<dbReference type="eggNOG" id="KOG2258">
    <property type="taxonomic scope" value="Eukaryota"/>
</dbReference>
<evidence type="ECO:0000256" key="4">
    <source>
        <dbReference type="SAM" id="Phobius"/>
    </source>
</evidence>
<evidence type="ECO:0000313" key="6">
    <source>
        <dbReference type="EMBL" id="ERM99731.1"/>
    </source>
</evidence>
<dbReference type="Gramene" id="ERM99731">
    <property type="protein sequence ID" value="ERM99731"/>
    <property type="gene ID" value="AMTR_s00099p00105820"/>
</dbReference>
<evidence type="ECO:0000313" key="7">
    <source>
        <dbReference type="Proteomes" id="UP000017836"/>
    </source>
</evidence>
<dbReference type="PANTHER" id="PTHR47449">
    <property type="entry name" value="GLYCEROPHOSPHODIESTER PHOSPHODIESTERASE GDPD4"/>
    <property type="match status" value="1"/>
</dbReference>
<dbReference type="InterPro" id="IPR044236">
    <property type="entry name" value="GDPD4"/>
</dbReference>
<dbReference type="HOGENOM" id="CLU_055532_0_0_1"/>
<dbReference type="GO" id="GO:0008889">
    <property type="term" value="F:glycerophosphodiester phosphodiesterase activity"/>
    <property type="evidence" value="ECO:0007669"/>
    <property type="project" value="UniProtKB-EC"/>
</dbReference>
<feature type="transmembrane region" description="Helical" evidence="4">
    <location>
        <begin position="21"/>
        <end position="41"/>
    </location>
</feature>
<keyword evidence="7" id="KW-1185">Reference proteome</keyword>
<name>W1NRX8_AMBTC</name>
<gene>
    <name evidence="6" type="ORF">AMTR_s00099p00105820</name>
</gene>
<protein>
    <recommendedName>
        <fullName evidence="1">glycerophosphodiester phosphodiesterase</fullName>
        <ecNumber evidence="1">3.1.4.46</ecNumber>
    </recommendedName>
</protein>
<evidence type="ECO:0000256" key="2">
    <source>
        <dbReference type="ARBA" id="ARBA00022798"/>
    </source>
</evidence>
<dbReference type="Gene3D" id="3.20.20.190">
    <property type="entry name" value="Phosphatidylinositol (PI) phosphodiesterase"/>
    <property type="match status" value="1"/>
</dbReference>
<dbReference type="CDD" id="cd08556">
    <property type="entry name" value="GDPD"/>
    <property type="match status" value="1"/>
</dbReference>
<organism evidence="6 7">
    <name type="scientific">Amborella trichopoda</name>
    <dbReference type="NCBI Taxonomy" id="13333"/>
    <lineage>
        <taxon>Eukaryota</taxon>
        <taxon>Viridiplantae</taxon>
        <taxon>Streptophyta</taxon>
        <taxon>Embryophyta</taxon>
        <taxon>Tracheophyta</taxon>
        <taxon>Spermatophyta</taxon>
        <taxon>Magnoliopsida</taxon>
        <taxon>Amborellales</taxon>
        <taxon>Amborellaceae</taxon>
        <taxon>Amborella</taxon>
    </lineage>
</organism>
<evidence type="ECO:0000256" key="3">
    <source>
        <dbReference type="ARBA" id="ARBA00047512"/>
    </source>
</evidence>
<evidence type="ECO:0000259" key="5">
    <source>
        <dbReference type="PROSITE" id="PS51704"/>
    </source>
</evidence>
<dbReference type="OMA" id="QCKNCIV"/>
<dbReference type="EC" id="3.1.4.46" evidence="1"/>
<dbReference type="EMBL" id="KI394994">
    <property type="protein sequence ID" value="ERM99731.1"/>
    <property type="molecule type" value="Genomic_DNA"/>
</dbReference>
<feature type="domain" description="GP-PDE" evidence="5">
    <location>
        <begin position="61"/>
        <end position="300"/>
    </location>
</feature>
<keyword evidence="4" id="KW-0812">Transmembrane</keyword>
<dbReference type="PROSITE" id="PS51704">
    <property type="entry name" value="GP_PDE"/>
    <property type="match status" value="1"/>
</dbReference>
<dbReference type="InterPro" id="IPR017946">
    <property type="entry name" value="PLC-like_Pdiesterase_TIM-brl"/>
</dbReference>
<comment type="catalytic activity">
    <reaction evidence="3">
        <text>a sn-glycero-3-phosphodiester + H2O = an alcohol + sn-glycerol 3-phosphate + H(+)</text>
        <dbReference type="Rhea" id="RHEA:12969"/>
        <dbReference type="ChEBI" id="CHEBI:15377"/>
        <dbReference type="ChEBI" id="CHEBI:15378"/>
        <dbReference type="ChEBI" id="CHEBI:30879"/>
        <dbReference type="ChEBI" id="CHEBI:57597"/>
        <dbReference type="ChEBI" id="CHEBI:83408"/>
        <dbReference type="EC" id="3.1.4.46"/>
    </reaction>
</comment>
<sequence length="315" mass="35642">MRRLRHFPPVRRNRGYSFRGFLRLLLILSFLGFLAPIYFHFRLRRTSQMRSRMCGWIENPPLVCAHGGDSSKAFPNTMEAYRIALDSQVDCIEIDVSRSLDGVLVALHDRDLQRLSGNATAKVGYFSMNEINNLDGAFTFSKKSQKHTVPMVEDALKFVSRSVKQVIVDAKVGPPLHEKGLAADILSIVNKTQCINCVIWAKSDTLGRDVIRLSQDIMVGYIVMNDLSTGARTSLLRMRGAKIVGVYHPLINERLVTILHSAGKKVYAWTVDDEDSMRRMLFERVDNIITGHPSLLQQVMSNVKTQCQREGFSLD</sequence>
<dbReference type="InterPro" id="IPR030395">
    <property type="entry name" value="GP_PDE_dom"/>
</dbReference>
<dbReference type="PANTHER" id="PTHR47449:SF2">
    <property type="entry name" value="GLYCEROPHOSPHODIESTER PHOSPHODIESTERASE GDPD4"/>
    <property type="match status" value="1"/>
</dbReference>
<keyword evidence="4" id="KW-0472">Membrane</keyword>
<dbReference type="OrthoDB" id="1058301at2759"/>